<keyword evidence="2" id="KW-0812">Transmembrane</keyword>
<evidence type="ECO:0000313" key="3">
    <source>
        <dbReference type="EMBL" id="THV01878.1"/>
    </source>
</evidence>
<feature type="transmembrane region" description="Helical" evidence="2">
    <location>
        <begin position="116"/>
        <end position="139"/>
    </location>
</feature>
<dbReference type="OrthoDB" id="20273at2759"/>
<keyword evidence="2" id="KW-1133">Transmembrane helix</keyword>
<evidence type="ECO:0000256" key="1">
    <source>
        <dbReference type="SAM" id="MobiDB-lite"/>
    </source>
</evidence>
<reference evidence="3 4" key="1">
    <citation type="journal article" date="2019" name="Nat. Ecol. Evol.">
        <title>Megaphylogeny resolves global patterns of mushroom evolution.</title>
        <authorList>
            <person name="Varga T."/>
            <person name="Krizsan K."/>
            <person name="Foldi C."/>
            <person name="Dima B."/>
            <person name="Sanchez-Garcia M."/>
            <person name="Sanchez-Ramirez S."/>
            <person name="Szollosi G.J."/>
            <person name="Szarkandi J.G."/>
            <person name="Papp V."/>
            <person name="Albert L."/>
            <person name="Andreopoulos W."/>
            <person name="Angelini C."/>
            <person name="Antonin V."/>
            <person name="Barry K.W."/>
            <person name="Bougher N.L."/>
            <person name="Buchanan P."/>
            <person name="Buyck B."/>
            <person name="Bense V."/>
            <person name="Catcheside P."/>
            <person name="Chovatia M."/>
            <person name="Cooper J."/>
            <person name="Damon W."/>
            <person name="Desjardin D."/>
            <person name="Finy P."/>
            <person name="Geml J."/>
            <person name="Haridas S."/>
            <person name="Hughes K."/>
            <person name="Justo A."/>
            <person name="Karasinski D."/>
            <person name="Kautmanova I."/>
            <person name="Kiss B."/>
            <person name="Kocsube S."/>
            <person name="Kotiranta H."/>
            <person name="LaButti K.M."/>
            <person name="Lechner B.E."/>
            <person name="Liimatainen K."/>
            <person name="Lipzen A."/>
            <person name="Lukacs Z."/>
            <person name="Mihaltcheva S."/>
            <person name="Morgado L.N."/>
            <person name="Niskanen T."/>
            <person name="Noordeloos M.E."/>
            <person name="Ohm R.A."/>
            <person name="Ortiz-Santana B."/>
            <person name="Ovrebo C."/>
            <person name="Racz N."/>
            <person name="Riley R."/>
            <person name="Savchenko A."/>
            <person name="Shiryaev A."/>
            <person name="Soop K."/>
            <person name="Spirin V."/>
            <person name="Szebenyi C."/>
            <person name="Tomsovsky M."/>
            <person name="Tulloss R.E."/>
            <person name="Uehling J."/>
            <person name="Grigoriev I.V."/>
            <person name="Vagvolgyi C."/>
            <person name="Papp T."/>
            <person name="Martin F.M."/>
            <person name="Miettinen O."/>
            <person name="Hibbett D.S."/>
            <person name="Nagy L.G."/>
        </authorList>
    </citation>
    <scope>NUCLEOTIDE SEQUENCE [LARGE SCALE GENOMIC DNA]</scope>
    <source>
        <strain evidence="3 4">CBS 962.96</strain>
    </source>
</reference>
<proteinExistence type="predicted"/>
<dbReference type="Proteomes" id="UP000297245">
    <property type="component" value="Unassembled WGS sequence"/>
</dbReference>
<feature type="region of interest" description="Disordered" evidence="1">
    <location>
        <begin position="17"/>
        <end position="65"/>
    </location>
</feature>
<protein>
    <recommendedName>
        <fullName evidence="5">Late embryogenesis abundant protein LEA-2 subgroup domain-containing protein</fullName>
    </recommendedName>
</protein>
<accession>A0A4S8MGS4</accession>
<keyword evidence="2" id="KW-0472">Membrane</keyword>
<gene>
    <name evidence="3" type="ORF">K435DRAFT_376119</name>
</gene>
<feature type="compositionally biased region" description="Polar residues" evidence="1">
    <location>
        <begin position="26"/>
        <end position="36"/>
    </location>
</feature>
<dbReference type="AlphaFoldDB" id="A0A4S8MGS4"/>
<evidence type="ECO:0000313" key="4">
    <source>
        <dbReference type="Proteomes" id="UP000297245"/>
    </source>
</evidence>
<dbReference type="Gene3D" id="2.60.40.1820">
    <property type="match status" value="1"/>
</dbReference>
<keyword evidence="4" id="KW-1185">Reference proteome</keyword>
<evidence type="ECO:0000256" key="2">
    <source>
        <dbReference type="SAM" id="Phobius"/>
    </source>
</evidence>
<name>A0A4S8MGS4_DENBC</name>
<sequence length="268" mass="29649">MSRTSKFLGQSETRLTSSYPFAFSPENGSQPYPQRSSFDDPDPFAKRGTLQEPTAPLNIIGTDSPYAGKETIEEERSYAPSSLNEVITADNAKQYRQQSHGNLWTKGPAGRRTLRYISCSILITLYLFVGIVISLVLFLRPPNASISKPDINVDEAALIRNPSNVVTGFTIPLQINISVWNPNIVSATAKRVSVGVFYTVNDQEFMIGNGTIADKVIKSNARTNVSFPIDITYSADLDPRKEVLGDILQRCLFNNEGLSFSAKLDRVF</sequence>
<dbReference type="EMBL" id="ML179083">
    <property type="protein sequence ID" value="THV01878.1"/>
    <property type="molecule type" value="Genomic_DNA"/>
</dbReference>
<organism evidence="3 4">
    <name type="scientific">Dendrothele bispora (strain CBS 962.96)</name>
    <dbReference type="NCBI Taxonomy" id="1314807"/>
    <lineage>
        <taxon>Eukaryota</taxon>
        <taxon>Fungi</taxon>
        <taxon>Dikarya</taxon>
        <taxon>Basidiomycota</taxon>
        <taxon>Agaricomycotina</taxon>
        <taxon>Agaricomycetes</taxon>
        <taxon>Agaricomycetidae</taxon>
        <taxon>Agaricales</taxon>
        <taxon>Agaricales incertae sedis</taxon>
        <taxon>Dendrothele</taxon>
    </lineage>
</organism>
<evidence type="ECO:0008006" key="5">
    <source>
        <dbReference type="Google" id="ProtNLM"/>
    </source>
</evidence>